<proteinExistence type="inferred from homology"/>
<evidence type="ECO:0000256" key="2">
    <source>
        <dbReference type="ARBA" id="ARBA00022448"/>
    </source>
</evidence>
<keyword evidence="3" id="KW-0732">Signal</keyword>
<evidence type="ECO:0000256" key="3">
    <source>
        <dbReference type="ARBA" id="ARBA00022729"/>
    </source>
</evidence>
<feature type="domain" description="Solute-binding protein family 3/N-terminal" evidence="4">
    <location>
        <begin position="54"/>
        <end position="280"/>
    </location>
</feature>
<comment type="caution">
    <text evidence="5">The sequence shown here is derived from an EMBL/GenBank/DDBJ whole genome shotgun (WGS) entry which is preliminary data.</text>
</comment>
<reference evidence="6" key="1">
    <citation type="journal article" date="2019" name="Int. J. Syst. Evol. Microbiol.">
        <title>The Global Catalogue of Microorganisms (GCM) 10K type strain sequencing project: providing services to taxonomists for standard genome sequencing and annotation.</title>
        <authorList>
            <consortium name="The Broad Institute Genomics Platform"/>
            <consortium name="The Broad Institute Genome Sequencing Center for Infectious Disease"/>
            <person name="Wu L."/>
            <person name="Ma J."/>
        </authorList>
    </citation>
    <scope>NUCLEOTIDE SEQUENCE [LARGE SCALE GENOMIC DNA]</scope>
    <source>
        <strain evidence="6">JCM 16114</strain>
    </source>
</reference>
<keyword evidence="2" id="KW-0813">Transport</keyword>
<organism evidence="5 6">
    <name type="scientific">Nonomuraea monospora</name>
    <dbReference type="NCBI Taxonomy" id="568818"/>
    <lineage>
        <taxon>Bacteria</taxon>
        <taxon>Bacillati</taxon>
        <taxon>Actinomycetota</taxon>
        <taxon>Actinomycetes</taxon>
        <taxon>Streptosporangiales</taxon>
        <taxon>Streptosporangiaceae</taxon>
        <taxon>Nonomuraea</taxon>
    </lineage>
</organism>
<dbReference type="Gene3D" id="3.40.190.10">
    <property type="entry name" value="Periplasmic binding protein-like II"/>
    <property type="match status" value="2"/>
</dbReference>
<name>A0ABP5PQ61_9ACTN</name>
<keyword evidence="6" id="KW-1185">Reference proteome</keyword>
<gene>
    <name evidence="5" type="ORF">GCM10009850_092530</name>
</gene>
<dbReference type="PANTHER" id="PTHR30085">
    <property type="entry name" value="AMINO ACID ABC TRANSPORTER PERMEASE"/>
    <property type="match status" value="1"/>
</dbReference>
<dbReference type="SMART" id="SM00062">
    <property type="entry name" value="PBPb"/>
    <property type="match status" value="1"/>
</dbReference>
<dbReference type="SUPFAM" id="SSF53850">
    <property type="entry name" value="Periplasmic binding protein-like II"/>
    <property type="match status" value="1"/>
</dbReference>
<dbReference type="EMBL" id="BAAAQX010000035">
    <property type="protein sequence ID" value="GAA2213790.1"/>
    <property type="molecule type" value="Genomic_DNA"/>
</dbReference>
<dbReference type="InterPro" id="IPR001638">
    <property type="entry name" value="Solute-binding_3/MltF_N"/>
</dbReference>
<sequence length="306" mass="33327">MARRTKRVRARLTVIGVLILVVLLVTVSALAVVRSIAPSKQDLLVRAGLQGKARLTIGVRDDLPGIALCAVTCAGFDIDIAYAVARELGFPPGKVDLVPIEIEHRDDRQAKKDGGYITVDLVVASYSITEQRIKEGVRFSSAYLETTQAVLTRSDFDGTLESMAALRGKKVCTLGASTAEGPLRELGIIPMGRFRISDCVRLLKAGEYDAVQSDAAILAGFVAQDPDALRIHDITLDPAERWGIHTGPNEAMHTLVELALHRITTSGEWRNLYAEHLAPAELVLGQRQQVAIADPPTVPRPEIREW</sequence>
<dbReference type="Proteomes" id="UP001499843">
    <property type="component" value="Unassembled WGS sequence"/>
</dbReference>
<dbReference type="PANTHER" id="PTHR30085:SF6">
    <property type="entry name" value="ABC TRANSPORTER GLUTAMINE-BINDING PROTEIN GLNH"/>
    <property type="match status" value="1"/>
</dbReference>
<evidence type="ECO:0000313" key="6">
    <source>
        <dbReference type="Proteomes" id="UP001499843"/>
    </source>
</evidence>
<evidence type="ECO:0000259" key="4">
    <source>
        <dbReference type="SMART" id="SM00062"/>
    </source>
</evidence>
<comment type="similarity">
    <text evidence="1">Belongs to the bacterial solute-binding protein 3 family.</text>
</comment>
<evidence type="ECO:0000313" key="5">
    <source>
        <dbReference type="EMBL" id="GAA2213790.1"/>
    </source>
</evidence>
<protein>
    <recommendedName>
        <fullName evidence="4">Solute-binding protein family 3/N-terminal domain-containing protein</fullName>
    </recommendedName>
</protein>
<accession>A0ABP5PQ61</accession>
<evidence type="ECO:0000256" key="1">
    <source>
        <dbReference type="ARBA" id="ARBA00010333"/>
    </source>
</evidence>
<dbReference type="InterPro" id="IPR051455">
    <property type="entry name" value="Bact_solute-bind_prot3"/>
</dbReference>
<dbReference type="Pfam" id="PF00497">
    <property type="entry name" value="SBP_bac_3"/>
    <property type="match status" value="1"/>
</dbReference>